<name>A0A089ZG00_METFO</name>
<dbReference type="EMBL" id="CP006933">
    <property type="protein sequence ID" value="AIS30958.1"/>
    <property type="molecule type" value="Genomic_DNA"/>
</dbReference>
<organism evidence="2 4">
    <name type="scientific">Methanobacterium formicicum</name>
    <dbReference type="NCBI Taxonomy" id="2162"/>
    <lineage>
        <taxon>Archaea</taxon>
        <taxon>Methanobacteriati</taxon>
        <taxon>Methanobacteriota</taxon>
        <taxon>Methanomada group</taxon>
        <taxon>Methanobacteria</taxon>
        <taxon>Methanobacteriales</taxon>
        <taxon>Methanobacteriaceae</taxon>
        <taxon>Methanobacterium</taxon>
    </lineage>
</organism>
<evidence type="ECO:0000313" key="5">
    <source>
        <dbReference type="Proteomes" id="UP000062768"/>
    </source>
</evidence>
<gene>
    <name evidence="2" type="ORF">BRM9_0127</name>
    <name evidence="3" type="ORF">MB9_0091</name>
</gene>
<dbReference type="OrthoDB" id="71372at2157"/>
<evidence type="ECO:0000313" key="2">
    <source>
        <dbReference type="EMBL" id="AIS30958.1"/>
    </source>
</evidence>
<protein>
    <submittedName>
        <fullName evidence="3">Putative membrane protein</fullName>
    </submittedName>
</protein>
<keyword evidence="1" id="KW-0472">Membrane</keyword>
<accession>A0A089ZG00</accession>
<dbReference type="RefSeq" id="WP_145899977.1">
    <property type="nucleotide sequence ID" value="NZ_CP006933.1"/>
</dbReference>
<dbReference type="PATRIC" id="fig|2162.10.peg.92"/>
<evidence type="ECO:0000313" key="3">
    <source>
        <dbReference type="EMBL" id="CEL23747.1"/>
    </source>
</evidence>
<dbReference type="GeneID" id="26738361"/>
<evidence type="ECO:0000256" key="1">
    <source>
        <dbReference type="SAM" id="Phobius"/>
    </source>
</evidence>
<sequence>MICPKCRHENQDDAAICEFCGETLKVKQPPKKSDSKDDDGFSIANLKLIFIGIIILFIVTVGLLWPNTPVNVNSTDSFLSTQASWNQIAVYNGTSDDVMSFQIKGKKMKVYLTAQPLSPETSLKCQIYGSSGATSGDDLAWNGGDTSPKTMSLQHQTSPGNYMVNIDIPDFPANQVQWTVQVFDYY</sequence>
<feature type="transmembrane region" description="Helical" evidence="1">
    <location>
        <begin position="46"/>
        <end position="65"/>
    </location>
</feature>
<dbReference type="Proteomes" id="UP000029661">
    <property type="component" value="Chromosome"/>
</dbReference>
<keyword evidence="1" id="KW-0812">Transmembrane</keyword>
<dbReference type="EMBL" id="LN734822">
    <property type="protein sequence ID" value="CEL23747.1"/>
    <property type="molecule type" value="Genomic_DNA"/>
</dbReference>
<keyword evidence="5" id="KW-1185">Reference proteome</keyword>
<evidence type="ECO:0000313" key="4">
    <source>
        <dbReference type="Proteomes" id="UP000029661"/>
    </source>
</evidence>
<reference evidence="3" key="2">
    <citation type="submission" date="2014-09" db="EMBL/GenBank/DDBJ databases">
        <authorList>
            <person name="Bishop-Lilly K.A."/>
            <person name="Broomall S.M."/>
            <person name="Chain P.S."/>
            <person name="Chertkov O."/>
            <person name="Coyne S.R."/>
            <person name="Daligault H.E."/>
            <person name="Davenport K.W."/>
            <person name="Erkkila T."/>
            <person name="Frey K.G."/>
            <person name="Gibbons H.S."/>
            <person name="Gu W."/>
            <person name="Jaissle J."/>
            <person name="Johnson S.L."/>
            <person name="Koroleva G.I."/>
            <person name="Ladner J.T."/>
            <person name="Lo C.-C."/>
            <person name="Minogue T.D."/>
            <person name="Munk C."/>
            <person name="Palacios G.F."/>
            <person name="Redden C.L."/>
            <person name="Rosenzweig C.N."/>
            <person name="Scholz M.B."/>
            <person name="Teshima H."/>
            <person name="Xu Y."/>
        </authorList>
    </citation>
    <scope>NUCLEOTIDE SEQUENCE</scope>
    <source>
        <strain evidence="3">Mb9</strain>
    </source>
</reference>
<dbReference type="AlphaFoldDB" id="A0A089ZG00"/>
<dbReference type="KEGG" id="mfc:BRM9_0127"/>
<keyword evidence="1" id="KW-1133">Transmembrane helix</keyword>
<dbReference type="Proteomes" id="UP000062768">
    <property type="component" value="Chromosome I"/>
</dbReference>
<reference evidence="2" key="1">
    <citation type="submission" date="2013-12" db="EMBL/GenBank/DDBJ databases">
        <title>The complete genome sequence of Methanobacterium sp. BRM9.</title>
        <authorList>
            <consortium name="Pastoral Greenhouse Gas Research Consortium"/>
            <person name="Kelly W.J."/>
            <person name="Leahy S.C."/>
            <person name="Perry R."/>
            <person name="Li D."/>
            <person name="Altermann E."/>
            <person name="Lambie S.C."/>
            <person name="Attwood G.T."/>
        </authorList>
    </citation>
    <scope>NUCLEOTIDE SEQUENCE [LARGE SCALE GENOMIC DNA]</scope>
    <source>
        <strain evidence="2">BRM9</strain>
    </source>
</reference>
<proteinExistence type="predicted"/>